<feature type="domain" description="DUF5060" evidence="2">
    <location>
        <begin position="57"/>
        <end position="125"/>
    </location>
</feature>
<dbReference type="InterPro" id="IPR032260">
    <property type="entry name" value="DUF5060"/>
</dbReference>
<protein>
    <recommendedName>
        <fullName evidence="2">DUF5060 domain-containing protein</fullName>
    </recommendedName>
</protein>
<dbReference type="Gene3D" id="3.20.20.80">
    <property type="entry name" value="Glycosidases"/>
    <property type="match status" value="1"/>
</dbReference>
<reference evidence="3 4" key="1">
    <citation type="submission" date="2015-08" db="EMBL/GenBank/DDBJ databases">
        <title>Complete genome sequence of Sulfurifustis variabilis.</title>
        <authorList>
            <person name="Miura A."/>
            <person name="Kojima H."/>
            <person name="Fukui M."/>
        </authorList>
    </citation>
    <scope>NUCLEOTIDE SEQUENCE [LARGE SCALE GENOMIC DNA]</scope>
    <source>
        <strain evidence="4">skN76</strain>
    </source>
</reference>
<dbReference type="OrthoDB" id="246387at2"/>
<dbReference type="InterPro" id="IPR013783">
    <property type="entry name" value="Ig-like_fold"/>
</dbReference>
<keyword evidence="4" id="KW-1185">Reference proteome</keyword>
<evidence type="ECO:0000313" key="4">
    <source>
        <dbReference type="Proteomes" id="UP000218899"/>
    </source>
</evidence>
<gene>
    <name evidence="3" type="ORF">SVA_0823</name>
</gene>
<evidence type="ECO:0000256" key="1">
    <source>
        <dbReference type="SAM" id="SignalP"/>
    </source>
</evidence>
<accession>A0A1B4V4C5</accession>
<evidence type="ECO:0000313" key="3">
    <source>
        <dbReference type="EMBL" id="BAU47402.1"/>
    </source>
</evidence>
<feature type="chain" id="PRO_5008571177" description="DUF5060 domain-containing protein" evidence="1">
    <location>
        <begin position="22"/>
        <end position="576"/>
    </location>
</feature>
<dbReference type="Gene3D" id="2.60.40.10">
    <property type="entry name" value="Immunoglobulins"/>
    <property type="match status" value="1"/>
</dbReference>
<name>A0A1B4V4C5_9GAMM</name>
<proteinExistence type="predicted"/>
<dbReference type="PROSITE" id="PS51257">
    <property type="entry name" value="PROKAR_LIPOPROTEIN"/>
    <property type="match status" value="1"/>
</dbReference>
<organism evidence="3 4">
    <name type="scientific">Sulfurifustis variabilis</name>
    <dbReference type="NCBI Taxonomy" id="1675686"/>
    <lineage>
        <taxon>Bacteria</taxon>
        <taxon>Pseudomonadati</taxon>
        <taxon>Pseudomonadota</taxon>
        <taxon>Gammaproteobacteria</taxon>
        <taxon>Acidiferrobacterales</taxon>
        <taxon>Acidiferrobacteraceae</taxon>
        <taxon>Sulfurifustis</taxon>
    </lineage>
</organism>
<keyword evidence="1" id="KW-0732">Signal</keyword>
<dbReference type="EMBL" id="AP014936">
    <property type="protein sequence ID" value="BAU47402.1"/>
    <property type="molecule type" value="Genomic_DNA"/>
</dbReference>
<feature type="signal peptide" evidence="1">
    <location>
        <begin position="1"/>
        <end position="21"/>
    </location>
</feature>
<sequence>MRLARAYSFSLSLAIAGLLVACGGGGGGGDGSSDAGGDAALEGSSLTGVETGVPVNRVFERSITNTNAYANKFADVTLMAEYTAPSGRKVSFWGFYDGDGAGGQDGNVWKLRFMPDEPGTWTYTYAWSDGTTGGSGTFDAVTARAGRGLLQPYEGNPRWLAYGGKNPVFLKSYYIGAGGITGVPIDWAADRIYSKISARGYNHVQMNMLPIGWTYQKPSDAPADHLSQPLWRESPRVQNLKVWKRMEEHVAWLNSMNIGIHFFMGLDPKPSGSADQYFALQRLDGMSGDDRAFYIRYLAARLAPFANISGWNYTWETDGNGSERAMADLLAQYDPWSHLRTYHDEYPQDNDFGNGSYNFAGIENHGYFGNGNGNPATDSASHYQATIDAYRGKPVYMVEGNGLWRACWAKDAAETSITRSAWAVTLAGGSFTWQDTPDCDFTDPSSSMFTWPSANPMVDRVEVLYKVMTQDVVFHRMAPRNDLLAGCWNTFDGGGPVPASPCYALAEPGKQYVVFKEDGGAFNLTVDAGTYRATWIDTRTGARQAVTGGSVSGTGAPVQFVSPSSSTDWALVLTAQ</sequence>
<dbReference type="Proteomes" id="UP000218899">
    <property type="component" value="Chromosome"/>
</dbReference>
<dbReference type="Pfam" id="PF16586">
    <property type="entry name" value="DUF5060"/>
    <property type="match status" value="1"/>
</dbReference>
<dbReference type="RefSeq" id="WP_096459154.1">
    <property type="nucleotide sequence ID" value="NZ_AP014936.1"/>
</dbReference>
<evidence type="ECO:0000259" key="2">
    <source>
        <dbReference type="Pfam" id="PF16586"/>
    </source>
</evidence>
<dbReference type="KEGG" id="sva:SVA_0823"/>
<dbReference type="AlphaFoldDB" id="A0A1B4V4C5"/>